<evidence type="ECO:0000256" key="2">
    <source>
        <dbReference type="ARBA" id="ARBA00023002"/>
    </source>
</evidence>
<accession>A0ABU2Z913</accession>
<evidence type="ECO:0000256" key="1">
    <source>
        <dbReference type="ARBA" id="ARBA00006484"/>
    </source>
</evidence>
<comment type="similarity">
    <text evidence="1">Belongs to the short-chain dehydrogenases/reductases (SDR) family.</text>
</comment>
<dbReference type="InterPro" id="IPR036291">
    <property type="entry name" value="NAD(P)-bd_dom_sf"/>
</dbReference>
<dbReference type="Pfam" id="PF00106">
    <property type="entry name" value="adh_short"/>
    <property type="match status" value="1"/>
</dbReference>
<keyword evidence="2" id="KW-0560">Oxidoreductase</keyword>
<gene>
    <name evidence="4" type="ORF">RM704_35765</name>
</gene>
<comment type="caution">
    <text evidence="4">The sequence shown here is derived from an EMBL/GenBank/DDBJ whole genome shotgun (WGS) entry which is preliminary data.</text>
</comment>
<reference evidence="4" key="1">
    <citation type="submission" date="2024-05" db="EMBL/GenBank/DDBJ databases">
        <title>30 novel species of actinomycetes from the DSMZ collection.</title>
        <authorList>
            <person name="Nouioui I."/>
        </authorList>
    </citation>
    <scope>NUCLEOTIDE SEQUENCE</scope>
    <source>
        <strain evidence="4">DSM 3412</strain>
    </source>
</reference>
<proteinExistence type="inferred from homology"/>
<evidence type="ECO:0000313" key="4">
    <source>
        <dbReference type="EMBL" id="MDT0572764.1"/>
    </source>
</evidence>
<keyword evidence="3" id="KW-1133">Transmembrane helix</keyword>
<dbReference type="PANTHER" id="PTHR43669:SF3">
    <property type="entry name" value="ALCOHOL DEHYDROGENASE, PUTATIVE (AFU_ORTHOLOGUE AFUA_3G03445)-RELATED"/>
    <property type="match status" value="1"/>
</dbReference>
<dbReference type="RefSeq" id="WP_311592077.1">
    <property type="nucleotide sequence ID" value="NZ_JAVRFJ010000042.1"/>
</dbReference>
<feature type="transmembrane region" description="Helical" evidence="3">
    <location>
        <begin position="12"/>
        <end position="38"/>
    </location>
</feature>
<dbReference type="PANTHER" id="PTHR43669">
    <property type="entry name" value="5-KETO-D-GLUCONATE 5-REDUCTASE"/>
    <property type="match status" value="1"/>
</dbReference>
<sequence length="142" mass="14817">MSANDHAYTGKVAFVTGAASGIGLATALAGARVALAALSSEGLKEAARLIKEEGGEGLALTCDLTDEDQVKSTLNDAVRSFGRLDAAFNNAGIEQLVKPAVDVTKDEWDRVLGVSLTGTFLCMRHEILLMQMQQAGAIVHAS</sequence>
<protein>
    <submittedName>
        <fullName evidence="4">SDR family NAD(P)-dependent oxidoreductase</fullName>
    </submittedName>
</protein>
<evidence type="ECO:0000256" key="3">
    <source>
        <dbReference type="SAM" id="Phobius"/>
    </source>
</evidence>
<dbReference type="Gene3D" id="3.40.50.720">
    <property type="entry name" value="NAD(P)-binding Rossmann-like Domain"/>
    <property type="match status" value="1"/>
</dbReference>
<dbReference type="EMBL" id="JAVRFJ010000042">
    <property type="protein sequence ID" value="MDT0572764.1"/>
    <property type="molecule type" value="Genomic_DNA"/>
</dbReference>
<keyword evidence="3" id="KW-0812">Transmembrane</keyword>
<dbReference type="InterPro" id="IPR002347">
    <property type="entry name" value="SDR_fam"/>
</dbReference>
<organism evidence="4 5">
    <name type="scientific">Streptomyces gottesmaniae</name>
    <dbReference type="NCBI Taxonomy" id="3075518"/>
    <lineage>
        <taxon>Bacteria</taxon>
        <taxon>Bacillati</taxon>
        <taxon>Actinomycetota</taxon>
        <taxon>Actinomycetes</taxon>
        <taxon>Kitasatosporales</taxon>
        <taxon>Streptomycetaceae</taxon>
        <taxon>Streptomyces</taxon>
    </lineage>
</organism>
<keyword evidence="3" id="KW-0472">Membrane</keyword>
<dbReference type="PRINTS" id="PR00081">
    <property type="entry name" value="GDHRDH"/>
</dbReference>
<keyword evidence="5" id="KW-1185">Reference proteome</keyword>
<dbReference type="SUPFAM" id="SSF51735">
    <property type="entry name" value="NAD(P)-binding Rossmann-fold domains"/>
    <property type="match status" value="1"/>
</dbReference>
<dbReference type="CDD" id="cd05233">
    <property type="entry name" value="SDR_c"/>
    <property type="match status" value="1"/>
</dbReference>
<evidence type="ECO:0000313" key="5">
    <source>
        <dbReference type="Proteomes" id="UP001180737"/>
    </source>
</evidence>
<name>A0ABU2Z913_9ACTN</name>
<dbReference type="Proteomes" id="UP001180737">
    <property type="component" value="Unassembled WGS sequence"/>
</dbReference>